<accession>A0A6P8WFL6</accession>
<keyword evidence="1" id="KW-0732">Signal</keyword>
<proteinExistence type="predicted"/>
<dbReference type="AlphaFoldDB" id="A0A6P8WFL6"/>
<feature type="chain" id="PRO_5038627284" evidence="1">
    <location>
        <begin position="18"/>
        <end position="192"/>
    </location>
</feature>
<dbReference type="Proteomes" id="UP000515160">
    <property type="component" value="Chromosome 2L"/>
</dbReference>
<evidence type="ECO:0000256" key="1">
    <source>
        <dbReference type="SAM" id="SignalP"/>
    </source>
</evidence>
<sequence length="192" mass="22062">MRCSLFLSFAFLVFVSAQTLPTKDEVTLKELKALGENLRRTTLDSELSNRLVVAQLIIDSQVAPPSVIDSMRAFIAEWRPVLTRVTFEDFAKFSVDFPKMLDLKDGNTYKDDNGGLNYYTKGGFSSIKSKIEREDGDRLTSYKDIAILKMTELSQETKQGNTPLMNAFNNFVNQKKLRVRNFFTFLKELRQY</sequence>
<evidence type="ECO:0000313" key="2">
    <source>
        <dbReference type="Proteomes" id="UP000515160"/>
    </source>
</evidence>
<reference evidence="3" key="1">
    <citation type="submission" date="2025-08" db="UniProtKB">
        <authorList>
            <consortium name="RefSeq"/>
        </authorList>
    </citation>
    <scope>IDENTIFICATION</scope>
    <source>
        <strain evidence="3">15112-1751.03</strain>
        <tissue evidence="3">Whole Adult</tissue>
    </source>
</reference>
<dbReference type="OrthoDB" id="7855217at2759"/>
<name>A0A6P8WFL6_DROAB</name>
<dbReference type="RefSeq" id="XP_034098063.2">
    <property type="nucleotide sequence ID" value="XM_034242172.2"/>
</dbReference>
<keyword evidence="2" id="KW-1185">Reference proteome</keyword>
<dbReference type="GeneID" id="117563715"/>
<feature type="signal peptide" evidence="1">
    <location>
        <begin position="1"/>
        <end position="17"/>
    </location>
</feature>
<gene>
    <name evidence="3" type="primary">LOC117563715</name>
</gene>
<protein>
    <submittedName>
        <fullName evidence="3">Uncharacterized protein LOC117563715</fullName>
    </submittedName>
</protein>
<evidence type="ECO:0000313" key="3">
    <source>
        <dbReference type="RefSeq" id="XP_034098063.2"/>
    </source>
</evidence>
<organism evidence="2 3">
    <name type="scientific">Drosophila albomicans</name>
    <name type="common">Fruit fly</name>
    <dbReference type="NCBI Taxonomy" id="7291"/>
    <lineage>
        <taxon>Eukaryota</taxon>
        <taxon>Metazoa</taxon>
        <taxon>Ecdysozoa</taxon>
        <taxon>Arthropoda</taxon>
        <taxon>Hexapoda</taxon>
        <taxon>Insecta</taxon>
        <taxon>Pterygota</taxon>
        <taxon>Neoptera</taxon>
        <taxon>Endopterygota</taxon>
        <taxon>Diptera</taxon>
        <taxon>Brachycera</taxon>
        <taxon>Muscomorpha</taxon>
        <taxon>Ephydroidea</taxon>
        <taxon>Drosophilidae</taxon>
        <taxon>Drosophila</taxon>
    </lineage>
</organism>